<dbReference type="Pfam" id="PF13930">
    <property type="entry name" value="Endonuclea_NS_2"/>
    <property type="match status" value="1"/>
</dbReference>
<feature type="compositionally biased region" description="Low complexity" evidence="1">
    <location>
        <begin position="85"/>
        <end position="96"/>
    </location>
</feature>
<protein>
    <submittedName>
        <fullName evidence="3">DNA/RNA non-specific endonuclease</fullName>
    </submittedName>
</protein>
<dbReference type="EMBL" id="SIJK02000002">
    <property type="protein sequence ID" value="MBP1464475.1"/>
    <property type="molecule type" value="Genomic_DNA"/>
</dbReference>
<dbReference type="Gene3D" id="3.40.570.10">
    <property type="entry name" value="Extracellular Endonuclease, subunit A"/>
    <property type="match status" value="1"/>
</dbReference>
<feature type="region of interest" description="Disordered" evidence="1">
    <location>
        <begin position="1"/>
        <end position="97"/>
    </location>
</feature>
<proteinExistence type="predicted"/>
<dbReference type="InterPro" id="IPR044929">
    <property type="entry name" value="DNA/RNA_non-sp_Endonuclease_sf"/>
</dbReference>
<dbReference type="InterPro" id="IPR044927">
    <property type="entry name" value="Endonuclea_NS_2"/>
</dbReference>
<dbReference type="GO" id="GO:0004519">
    <property type="term" value="F:endonuclease activity"/>
    <property type="evidence" value="ECO:0007669"/>
    <property type="project" value="UniProtKB-KW"/>
</dbReference>
<keyword evidence="3" id="KW-0378">Hydrolase</keyword>
<dbReference type="SUPFAM" id="SSF54060">
    <property type="entry name" value="His-Me finger endonucleases"/>
    <property type="match status" value="1"/>
</dbReference>
<evidence type="ECO:0000256" key="1">
    <source>
        <dbReference type="SAM" id="MobiDB-lite"/>
    </source>
</evidence>
<dbReference type="InterPro" id="IPR044925">
    <property type="entry name" value="His-Me_finger_sf"/>
</dbReference>
<feature type="compositionally biased region" description="Polar residues" evidence="1">
    <location>
        <begin position="1"/>
        <end position="10"/>
    </location>
</feature>
<keyword evidence="3" id="KW-0540">Nuclease</keyword>
<name>A0ABS4D4W5_9CHLR</name>
<evidence type="ECO:0000313" key="4">
    <source>
        <dbReference type="Proteomes" id="UP001193081"/>
    </source>
</evidence>
<evidence type="ECO:0000259" key="2">
    <source>
        <dbReference type="Pfam" id="PF13930"/>
    </source>
</evidence>
<keyword evidence="4" id="KW-1185">Reference proteome</keyword>
<reference evidence="3 4" key="1">
    <citation type="submission" date="2021-03" db="EMBL/GenBank/DDBJ databases">
        <authorList>
            <person name="Grouzdev D.S."/>
        </authorList>
    </citation>
    <scope>NUCLEOTIDE SEQUENCE [LARGE SCALE GENOMIC DNA]</scope>
    <source>
        <strain evidence="3 4">M50-1</strain>
    </source>
</reference>
<evidence type="ECO:0000313" key="3">
    <source>
        <dbReference type="EMBL" id="MBP1464475.1"/>
    </source>
</evidence>
<feature type="domain" description="Type VII secretion system protein EssD-like" evidence="2">
    <location>
        <begin position="175"/>
        <end position="295"/>
    </location>
</feature>
<keyword evidence="3" id="KW-0255">Endonuclease</keyword>
<organism evidence="3 4">
    <name type="scientific">Candidatus Chloroploca mongolica</name>
    <dbReference type="NCBI Taxonomy" id="2528176"/>
    <lineage>
        <taxon>Bacteria</taxon>
        <taxon>Bacillati</taxon>
        <taxon>Chloroflexota</taxon>
        <taxon>Chloroflexia</taxon>
        <taxon>Chloroflexales</taxon>
        <taxon>Chloroflexineae</taxon>
        <taxon>Oscillochloridaceae</taxon>
        <taxon>Candidatus Chloroploca</taxon>
    </lineage>
</organism>
<dbReference type="RefSeq" id="WP_167857216.1">
    <property type="nucleotide sequence ID" value="NZ_SIJK02000002.1"/>
</dbReference>
<accession>A0ABS4D4W5</accession>
<comment type="caution">
    <text evidence="3">The sequence shown here is derived from an EMBL/GenBank/DDBJ whole genome shotgun (WGS) entry which is preliminary data.</text>
</comment>
<sequence>MPPEQSSVTDTIKAPGETKRTHHGITRIDGLLAQPSKGGAEQSQTNEQSNLTGDPGKAERGMTRIDSVLADNGQAGDKQLKSMEQAQATSDTSQAQKGIARIDQQLGQEATQAETELRLVNEASFPANDFRTQQEFKQIDQQLQGKEQPNEGWRQKEVTHIPPTDEVTFNELQPDTIYEKNDYRFETDGRGRTVLIGGYLQNEKGDRNLKLQGEAGKHGEQNDEGGHLIATRFNGPTDSFNLVPQNRNLNRSAWKKMENDWHNTLDNGGTVEVAISPVYMDNSVRPFGFDVLYCIKDHTGEHYETKTFYNESSKKE</sequence>
<gene>
    <name evidence="3" type="ORF">EYB53_002020</name>
</gene>
<feature type="compositionally biased region" description="Polar residues" evidence="1">
    <location>
        <begin position="41"/>
        <end position="52"/>
    </location>
</feature>
<dbReference type="Proteomes" id="UP001193081">
    <property type="component" value="Unassembled WGS sequence"/>
</dbReference>